<dbReference type="InterPro" id="IPR002577">
    <property type="entry name" value="HTH_HxlR"/>
</dbReference>
<dbReference type="PANTHER" id="PTHR33204:SF18">
    <property type="entry name" value="TRANSCRIPTIONAL REGULATORY PROTEIN"/>
    <property type="match status" value="1"/>
</dbReference>
<dbReference type="AlphaFoldDB" id="A0A3M2LZH2"/>
<keyword evidence="6" id="KW-1185">Reference proteome</keyword>
<feature type="domain" description="HTH hxlR-type" evidence="4">
    <location>
        <begin position="12"/>
        <end position="109"/>
    </location>
</feature>
<dbReference type="SUPFAM" id="SSF46785">
    <property type="entry name" value="Winged helix' DNA-binding domain"/>
    <property type="match status" value="1"/>
</dbReference>
<dbReference type="OrthoDB" id="3526217at2"/>
<evidence type="ECO:0000256" key="1">
    <source>
        <dbReference type="ARBA" id="ARBA00023015"/>
    </source>
</evidence>
<evidence type="ECO:0000256" key="3">
    <source>
        <dbReference type="ARBA" id="ARBA00023163"/>
    </source>
</evidence>
<dbReference type="GO" id="GO:0003677">
    <property type="term" value="F:DNA binding"/>
    <property type="evidence" value="ECO:0007669"/>
    <property type="project" value="UniProtKB-KW"/>
</dbReference>
<sequence>MALPRTYEDQNCSIARALEIVGDRWTLLVIRSAFEGVHRFDDFQEALGVARNVLTDRLSRLCEEGLLRRVRYQERPERYEYRLTRKGVELWPAMMTLLLWGDRHYAPEGPPILILHSGCGGELTARLTCASCGEALGPTDVDLRPGPGTPPSA</sequence>
<protein>
    <submittedName>
        <fullName evidence="5">Transcriptional regulator</fullName>
    </submittedName>
</protein>
<proteinExistence type="predicted"/>
<dbReference type="InterPro" id="IPR036388">
    <property type="entry name" value="WH-like_DNA-bd_sf"/>
</dbReference>
<dbReference type="EMBL" id="RFFG01000037">
    <property type="protein sequence ID" value="RMI41973.1"/>
    <property type="molecule type" value="Genomic_DNA"/>
</dbReference>
<dbReference type="Pfam" id="PF01638">
    <property type="entry name" value="HxlR"/>
    <property type="match status" value="1"/>
</dbReference>
<comment type="caution">
    <text evidence="5">The sequence shown here is derived from an EMBL/GenBank/DDBJ whole genome shotgun (WGS) entry which is preliminary data.</text>
</comment>
<evidence type="ECO:0000313" key="5">
    <source>
        <dbReference type="EMBL" id="RMI41973.1"/>
    </source>
</evidence>
<keyword evidence="2" id="KW-0238">DNA-binding</keyword>
<accession>A0A3M2LZH2</accession>
<organism evidence="5 6">
    <name type="scientific">Actinomadura harenae</name>
    <dbReference type="NCBI Taxonomy" id="2483351"/>
    <lineage>
        <taxon>Bacteria</taxon>
        <taxon>Bacillati</taxon>
        <taxon>Actinomycetota</taxon>
        <taxon>Actinomycetes</taxon>
        <taxon>Streptosporangiales</taxon>
        <taxon>Thermomonosporaceae</taxon>
        <taxon>Actinomadura</taxon>
    </lineage>
</organism>
<evidence type="ECO:0000313" key="6">
    <source>
        <dbReference type="Proteomes" id="UP000282674"/>
    </source>
</evidence>
<dbReference type="PANTHER" id="PTHR33204">
    <property type="entry name" value="TRANSCRIPTIONAL REGULATOR, MARR FAMILY"/>
    <property type="match status" value="1"/>
</dbReference>
<dbReference type="InterPro" id="IPR036390">
    <property type="entry name" value="WH_DNA-bd_sf"/>
</dbReference>
<keyword evidence="1" id="KW-0805">Transcription regulation</keyword>
<dbReference type="Proteomes" id="UP000282674">
    <property type="component" value="Unassembled WGS sequence"/>
</dbReference>
<reference evidence="5 6" key="1">
    <citation type="submission" date="2018-10" db="EMBL/GenBank/DDBJ databases">
        <title>Isolation from soil.</title>
        <authorList>
            <person name="Hu J."/>
        </authorList>
    </citation>
    <scope>NUCLEOTIDE SEQUENCE [LARGE SCALE GENOMIC DNA]</scope>
    <source>
        <strain evidence="5 6">NEAU-Ht49</strain>
    </source>
</reference>
<gene>
    <name evidence="5" type="ORF">EBO15_21085</name>
</gene>
<evidence type="ECO:0000256" key="2">
    <source>
        <dbReference type="ARBA" id="ARBA00023125"/>
    </source>
</evidence>
<dbReference type="Gene3D" id="1.10.10.10">
    <property type="entry name" value="Winged helix-like DNA-binding domain superfamily/Winged helix DNA-binding domain"/>
    <property type="match status" value="1"/>
</dbReference>
<dbReference type="RefSeq" id="WP_122196139.1">
    <property type="nucleotide sequence ID" value="NZ_JBHSKC010000002.1"/>
</dbReference>
<keyword evidence="3" id="KW-0804">Transcription</keyword>
<name>A0A3M2LZH2_9ACTN</name>
<evidence type="ECO:0000259" key="4">
    <source>
        <dbReference type="PROSITE" id="PS51118"/>
    </source>
</evidence>
<dbReference type="PROSITE" id="PS51118">
    <property type="entry name" value="HTH_HXLR"/>
    <property type="match status" value="1"/>
</dbReference>